<protein>
    <submittedName>
        <fullName evidence="1">Uncharacterized protein</fullName>
    </submittedName>
</protein>
<evidence type="ECO:0000313" key="1">
    <source>
        <dbReference type="EMBL" id="CDM08074.1"/>
    </source>
</evidence>
<dbReference type="EMBL" id="HG813238">
    <property type="protein sequence ID" value="CDM08074.1"/>
    <property type="molecule type" value="Genomic_DNA"/>
</dbReference>
<sequence length="77" mass="8915">MNDRTIPHVTDALAADVADLEESLYEFHLRLRDMIARHLWHGPGREQRMAGLLIEGIDTDLVELYRRAAVIRNHLRA</sequence>
<organism evidence="1">
    <name type="scientific">Erwinia amylovora</name>
    <name type="common">Fire blight bacteria</name>
    <dbReference type="NCBI Taxonomy" id="552"/>
    <lineage>
        <taxon>Bacteria</taxon>
        <taxon>Pseudomonadati</taxon>
        <taxon>Pseudomonadota</taxon>
        <taxon>Gammaproteobacteria</taxon>
        <taxon>Enterobacterales</taxon>
        <taxon>Erwiniaceae</taxon>
        <taxon>Erwinia</taxon>
    </lineage>
</organism>
<dbReference type="RefSeq" id="WP_160174226.1">
    <property type="nucleotide sequence ID" value="NZ_HG813238.1"/>
</dbReference>
<dbReference type="AlphaFoldDB" id="A0A0P0ZH09"/>
<keyword evidence="1" id="KW-0614">Plasmid</keyword>
<name>A0A0P0ZH09_ERWAM</name>
<geneLocation type="plasmid" evidence="1">
    <name>pEA68</name>
</geneLocation>
<gene>
    <name evidence="1" type="ORF">EAMY692_p10027</name>
</gene>
<accession>A0A0P0ZH09</accession>
<reference evidence="1" key="1">
    <citation type="submission" date="2013-11" db="EMBL/GenBank/DDBJ databases">
        <title>The novel cryptic plasmid pEA68 of Erwinia amylovora strain 692 and definition of a novel family of plasmids.</title>
        <authorList>
            <person name="Ismail E."/>
            <person name="Blom J."/>
            <person name="Bultreys A."/>
            <person name="Ivanovic M."/>
            <person name="Obradovic A."/>
            <person name="Van Doorn J."/>
            <person name="Bergsma-Vlami M."/>
            <person name="Maes M."/>
            <person name="Willems A."/>
            <person name="Stockwell V."/>
            <person name="Smits T.H.M."/>
            <person name="Pulawska J."/>
        </authorList>
    </citation>
    <scope>NUCLEOTIDE SEQUENCE [LARGE SCALE GENOMIC DNA]</scope>
    <source>
        <strain evidence="1">692</strain>
        <plasmid evidence="1">pEA68</plasmid>
    </source>
</reference>
<proteinExistence type="predicted"/>